<evidence type="ECO:0000313" key="3">
    <source>
        <dbReference type="EMBL" id="GMA25464.1"/>
    </source>
</evidence>
<feature type="compositionally biased region" description="Low complexity" evidence="1">
    <location>
        <begin position="360"/>
        <end position="378"/>
    </location>
</feature>
<proteinExistence type="predicted"/>
<evidence type="ECO:0000256" key="1">
    <source>
        <dbReference type="SAM" id="MobiDB-lite"/>
    </source>
</evidence>
<dbReference type="InterPro" id="IPR000073">
    <property type="entry name" value="AB_hydrolase_1"/>
</dbReference>
<sequence>MTAPARRLPAAAATTAPATLPPAGLPGLDPAWSRLVVVPAAPDDDDPGERTWHLLDNAPALDDGAPVRGTILAVHGNPTWSYLWRRLLDPAARAGWRVVAVDQLDMGWSERTGVARTLPQRVRDLGRLTDTLGLDGPVVTLGHDWGGVVSLGWAVDHPDQLAGMTLLNTAIHQPDDAAVPAPLRLALASGVLGRGTVTTPAFLETTLALGHPALPRDVKDAYRAPYRTTERRGGIGAFVADIPLDPTHPSHAELERIADGVSRLGDDGVPALLQWGPRDPVFRDRYLHDLAHRLPGAQVHRYEAAGHLVAEDVDFVTPLLSWLDAFLPRLGAVGARRFDASTIRAPRSSERSRQTRHDAASSPAPTAAGPSPTSGSPSDQPADSGERSPLWGQLQERRKDPEVALVEMTARAGGGRGP</sequence>
<dbReference type="PANTHER" id="PTHR43798">
    <property type="entry name" value="MONOACYLGLYCEROL LIPASE"/>
    <property type="match status" value="1"/>
</dbReference>
<feature type="compositionally biased region" description="Basic and acidic residues" evidence="1">
    <location>
        <begin position="347"/>
        <end position="359"/>
    </location>
</feature>
<gene>
    <name evidence="3" type="ORF">GCM10025864_32230</name>
</gene>
<reference evidence="4" key="1">
    <citation type="journal article" date="2019" name="Int. J. Syst. Evol. Microbiol.">
        <title>The Global Catalogue of Microorganisms (GCM) 10K type strain sequencing project: providing services to taxonomists for standard genome sequencing and annotation.</title>
        <authorList>
            <consortium name="The Broad Institute Genomics Platform"/>
            <consortium name="The Broad Institute Genome Sequencing Center for Infectious Disease"/>
            <person name="Wu L."/>
            <person name="Ma J."/>
        </authorList>
    </citation>
    <scope>NUCLEOTIDE SEQUENCE [LARGE SCALE GENOMIC DNA]</scope>
    <source>
        <strain evidence="4">NBRC 106348</strain>
    </source>
</reference>
<feature type="domain" description="AB hydrolase-1" evidence="2">
    <location>
        <begin position="70"/>
        <end position="310"/>
    </location>
</feature>
<dbReference type="EMBL" id="BSUK01000001">
    <property type="protein sequence ID" value="GMA25464.1"/>
    <property type="molecule type" value="Genomic_DNA"/>
</dbReference>
<name>A0ABQ6I3Y1_9MICO</name>
<dbReference type="PRINTS" id="PR00412">
    <property type="entry name" value="EPOXHYDRLASE"/>
</dbReference>
<feature type="region of interest" description="Disordered" evidence="1">
    <location>
        <begin position="1"/>
        <end position="24"/>
    </location>
</feature>
<dbReference type="PRINTS" id="PR00111">
    <property type="entry name" value="ABHYDROLASE"/>
</dbReference>
<evidence type="ECO:0000259" key="2">
    <source>
        <dbReference type="Pfam" id="PF00561"/>
    </source>
</evidence>
<feature type="region of interest" description="Disordered" evidence="1">
    <location>
        <begin position="344"/>
        <end position="418"/>
    </location>
</feature>
<dbReference type="InterPro" id="IPR029058">
    <property type="entry name" value="AB_hydrolase_fold"/>
</dbReference>
<feature type="compositionally biased region" description="Low complexity" evidence="1">
    <location>
        <begin position="1"/>
        <end position="18"/>
    </location>
</feature>
<dbReference type="Gene3D" id="3.40.50.1820">
    <property type="entry name" value="alpha/beta hydrolase"/>
    <property type="match status" value="1"/>
</dbReference>
<organism evidence="3 4">
    <name type="scientific">Luteimicrobium album</name>
    <dbReference type="NCBI Taxonomy" id="1054550"/>
    <lineage>
        <taxon>Bacteria</taxon>
        <taxon>Bacillati</taxon>
        <taxon>Actinomycetota</taxon>
        <taxon>Actinomycetes</taxon>
        <taxon>Micrococcales</taxon>
        <taxon>Luteimicrobium</taxon>
    </lineage>
</organism>
<evidence type="ECO:0000313" key="4">
    <source>
        <dbReference type="Proteomes" id="UP001157091"/>
    </source>
</evidence>
<protein>
    <recommendedName>
        <fullName evidence="2">AB hydrolase-1 domain-containing protein</fullName>
    </recommendedName>
</protein>
<accession>A0ABQ6I3Y1</accession>
<dbReference type="PANTHER" id="PTHR43798:SF24">
    <property type="entry name" value="CIS-3-ALKYL-4-ALKYLOXETAN-2-ONE DECARBOXYLASE"/>
    <property type="match status" value="1"/>
</dbReference>
<keyword evidence="4" id="KW-1185">Reference proteome</keyword>
<dbReference type="SUPFAM" id="SSF53474">
    <property type="entry name" value="alpha/beta-Hydrolases"/>
    <property type="match status" value="1"/>
</dbReference>
<dbReference type="Proteomes" id="UP001157091">
    <property type="component" value="Unassembled WGS sequence"/>
</dbReference>
<dbReference type="InterPro" id="IPR050266">
    <property type="entry name" value="AB_hydrolase_sf"/>
</dbReference>
<dbReference type="InterPro" id="IPR000639">
    <property type="entry name" value="Epox_hydrolase-like"/>
</dbReference>
<dbReference type="Pfam" id="PF00561">
    <property type="entry name" value="Abhydrolase_1"/>
    <property type="match status" value="1"/>
</dbReference>
<comment type="caution">
    <text evidence="3">The sequence shown here is derived from an EMBL/GenBank/DDBJ whole genome shotgun (WGS) entry which is preliminary data.</text>
</comment>